<protein>
    <submittedName>
        <fullName evidence="3">CxC6 domain-containing protein</fullName>
    </submittedName>
</protein>
<proteinExistence type="predicted"/>
<dbReference type="PANTHER" id="PTHR36945">
    <property type="entry name" value="HIGH INCIDENCE OF MALES (INCREASED X CHROMOSOME LOSS)-RELATED-RELATED"/>
    <property type="match status" value="1"/>
</dbReference>
<reference evidence="1 2" key="1">
    <citation type="submission" date="2018-11" db="EMBL/GenBank/DDBJ databases">
        <authorList>
            <consortium name="Pathogen Informatics"/>
        </authorList>
    </citation>
    <scope>NUCLEOTIDE SEQUENCE [LARGE SCALE GENOMIC DNA]</scope>
</reference>
<evidence type="ECO:0000313" key="1">
    <source>
        <dbReference type="EMBL" id="VDO92845.1"/>
    </source>
</evidence>
<gene>
    <name evidence="1" type="ORF">HPBE_LOCUS12593</name>
</gene>
<dbReference type="PANTHER" id="PTHR36945:SF1">
    <property type="entry name" value="ZINC FINGER PROTEIN C02F5.12-RELATED"/>
    <property type="match status" value="1"/>
</dbReference>
<organism evidence="2 3">
    <name type="scientific">Heligmosomoides polygyrus</name>
    <name type="common">Parasitic roundworm</name>
    <dbReference type="NCBI Taxonomy" id="6339"/>
    <lineage>
        <taxon>Eukaryota</taxon>
        <taxon>Metazoa</taxon>
        <taxon>Ecdysozoa</taxon>
        <taxon>Nematoda</taxon>
        <taxon>Chromadorea</taxon>
        <taxon>Rhabditida</taxon>
        <taxon>Rhabditina</taxon>
        <taxon>Rhabditomorpha</taxon>
        <taxon>Strongyloidea</taxon>
        <taxon>Heligmosomidae</taxon>
        <taxon>Heligmosomoides</taxon>
    </lineage>
</organism>
<dbReference type="InterPro" id="IPR053360">
    <property type="entry name" value="Zinc_finger_domain"/>
</dbReference>
<evidence type="ECO:0000313" key="3">
    <source>
        <dbReference type="WBParaSite" id="HPBE_0001259201-mRNA-1"/>
    </source>
</evidence>
<dbReference type="Proteomes" id="UP000050761">
    <property type="component" value="Unassembled WGS sequence"/>
</dbReference>
<accession>A0A3P8D977</accession>
<sequence length="284" mass="32973">MYWRTPCPSSPNEDLQQKISCRGRFDHHCLCGPHQEEQFNCHHGVRPKTFASDEVVWERECGRHQRKWTPGRIVCRCNAVYDVLVDGIIQRRHTNQLRHNIQQDVGEITTNLDALLMDMFTTTSSLTTVTTAEQQHNRERFINQQHAFQGCGRDLTWRPRYGKNRLVEHVRTHWPNLVKCCKICDFKASSVKKVSNVLCASQTAQVYNQDWYESFIHLTFFRNRLLQSLEITNGVGKFSRPRVFKAARVSKVNVRIKRIGSKGTRLTLSGQPKGCMENAWRTTG</sequence>
<reference evidence="3" key="2">
    <citation type="submission" date="2019-09" db="UniProtKB">
        <authorList>
            <consortium name="WormBaseParasite"/>
        </authorList>
    </citation>
    <scope>IDENTIFICATION</scope>
</reference>
<name>A0A183FW22_HELPZ</name>
<dbReference type="AlphaFoldDB" id="A0A183FW22"/>
<accession>A0A183FW22</accession>
<dbReference type="EMBL" id="UZAH01027562">
    <property type="protein sequence ID" value="VDO92845.1"/>
    <property type="molecule type" value="Genomic_DNA"/>
</dbReference>
<dbReference type="WBParaSite" id="HPBE_0001259201-mRNA-1">
    <property type="protein sequence ID" value="HPBE_0001259201-mRNA-1"/>
    <property type="gene ID" value="HPBE_0001259201"/>
</dbReference>
<dbReference type="OrthoDB" id="5875522at2759"/>
<evidence type="ECO:0000313" key="2">
    <source>
        <dbReference type="Proteomes" id="UP000050761"/>
    </source>
</evidence>
<keyword evidence="2" id="KW-1185">Reference proteome</keyword>